<keyword evidence="2" id="KW-1185">Reference proteome</keyword>
<gene>
    <name evidence="1" type="ORF">ONB1V03_LOCUS13102</name>
</gene>
<protein>
    <submittedName>
        <fullName evidence="1">Uncharacterized protein</fullName>
    </submittedName>
</protein>
<accession>A0A7R9MAK0</accession>
<dbReference type="EMBL" id="CAJPVJ010011177">
    <property type="protein sequence ID" value="CAG2173653.1"/>
    <property type="molecule type" value="Genomic_DNA"/>
</dbReference>
<dbReference type="Proteomes" id="UP000728032">
    <property type="component" value="Unassembled WGS sequence"/>
</dbReference>
<proteinExistence type="predicted"/>
<dbReference type="AlphaFoldDB" id="A0A7R9MAK0"/>
<sequence>MKYTVVVIDEVFVDIGYQYAARIASVHLGQSYLPALITALCYGPHTQRLFEASLLTYWVKAGKQFYIDITQIIANNNVLLNGMSLSDLYLDTSTRVQCLTLIEMQSLFE</sequence>
<evidence type="ECO:0000313" key="1">
    <source>
        <dbReference type="EMBL" id="CAD7656466.1"/>
    </source>
</evidence>
<evidence type="ECO:0000313" key="2">
    <source>
        <dbReference type="Proteomes" id="UP000728032"/>
    </source>
</evidence>
<organism evidence="1">
    <name type="scientific">Oppiella nova</name>
    <dbReference type="NCBI Taxonomy" id="334625"/>
    <lineage>
        <taxon>Eukaryota</taxon>
        <taxon>Metazoa</taxon>
        <taxon>Ecdysozoa</taxon>
        <taxon>Arthropoda</taxon>
        <taxon>Chelicerata</taxon>
        <taxon>Arachnida</taxon>
        <taxon>Acari</taxon>
        <taxon>Acariformes</taxon>
        <taxon>Sarcoptiformes</taxon>
        <taxon>Oribatida</taxon>
        <taxon>Brachypylina</taxon>
        <taxon>Oppioidea</taxon>
        <taxon>Oppiidae</taxon>
        <taxon>Oppiella</taxon>
    </lineage>
</organism>
<name>A0A7R9MAK0_9ACAR</name>
<reference evidence="1" key="1">
    <citation type="submission" date="2020-11" db="EMBL/GenBank/DDBJ databases">
        <authorList>
            <person name="Tran Van P."/>
        </authorList>
    </citation>
    <scope>NUCLEOTIDE SEQUENCE</scope>
</reference>
<dbReference type="EMBL" id="OC926002">
    <property type="protein sequence ID" value="CAD7656466.1"/>
    <property type="molecule type" value="Genomic_DNA"/>
</dbReference>